<evidence type="ECO:0000256" key="2">
    <source>
        <dbReference type="ARBA" id="ARBA00023186"/>
    </source>
</evidence>
<feature type="region of interest" description="Disordered" evidence="5">
    <location>
        <begin position="1"/>
        <end position="73"/>
    </location>
</feature>
<organism evidence="6 7">
    <name type="scientific">Candidatus Cryptobacteroides intestinigallinarum</name>
    <dbReference type="NCBI Taxonomy" id="2840767"/>
    <lineage>
        <taxon>Bacteria</taxon>
        <taxon>Pseudomonadati</taxon>
        <taxon>Bacteroidota</taxon>
        <taxon>Bacteroidia</taxon>
        <taxon>Bacteroidales</taxon>
        <taxon>Candidatus Cryptobacteroides</taxon>
    </lineage>
</organism>
<dbReference type="SUPFAM" id="SSF58014">
    <property type="entry name" value="Coiled-coil domain of nucleotide exchange factor GrpE"/>
    <property type="match status" value="1"/>
</dbReference>
<dbReference type="GO" id="GO:0051087">
    <property type="term" value="F:protein-folding chaperone binding"/>
    <property type="evidence" value="ECO:0007669"/>
    <property type="project" value="InterPro"/>
</dbReference>
<dbReference type="Gene3D" id="3.90.20.20">
    <property type="match status" value="1"/>
</dbReference>
<comment type="subcellular location">
    <subcellularLocation>
        <location evidence="3">Cytoplasm</location>
    </subcellularLocation>
</comment>
<dbReference type="GO" id="GO:0006457">
    <property type="term" value="P:protein folding"/>
    <property type="evidence" value="ECO:0007669"/>
    <property type="project" value="InterPro"/>
</dbReference>
<proteinExistence type="inferred from homology"/>
<comment type="caution">
    <text evidence="6">The sequence shown here is derived from an EMBL/GenBank/DDBJ whole genome shotgun (WGS) entry which is preliminary data.</text>
</comment>
<dbReference type="EMBL" id="JADIMK010000037">
    <property type="protein sequence ID" value="MBO8455467.1"/>
    <property type="molecule type" value="Genomic_DNA"/>
</dbReference>
<dbReference type="Gene3D" id="2.30.22.10">
    <property type="entry name" value="Head domain of nucleotide exchange factor GrpE"/>
    <property type="match status" value="1"/>
</dbReference>
<evidence type="ECO:0000256" key="4">
    <source>
        <dbReference type="RuleBase" id="RU004478"/>
    </source>
</evidence>
<dbReference type="PANTHER" id="PTHR21237">
    <property type="entry name" value="GRPE PROTEIN"/>
    <property type="match status" value="1"/>
</dbReference>
<sequence length="226" mass="25351">MAQDNTEEKKLNSEEKAQASQGDCRKSTAESEKAAEGDVRKESSKEAEGCTDKNDEKMSRKENKEMKKEKEKIEKLEKELEEAKAKVAKEKDDYLRLMAEFDNFRRRSAQEKMDLVSVASEDTIKGLLPVLDDCERAMEVLSKSADSTAAKEGTELIFNKLLGYLKTKGLAAIDARDKKFDTDLHEAVAQFPVAEEEKKGKVFDVVQTGYTLNGKVIRFAKVVVGI</sequence>
<dbReference type="InterPro" id="IPR000740">
    <property type="entry name" value="GrpE"/>
</dbReference>
<gene>
    <name evidence="3" type="primary">grpE</name>
    <name evidence="6" type="ORF">IAC08_03575</name>
</gene>
<reference evidence="6" key="2">
    <citation type="journal article" date="2021" name="PeerJ">
        <title>Extensive microbial diversity within the chicken gut microbiome revealed by metagenomics and culture.</title>
        <authorList>
            <person name="Gilroy R."/>
            <person name="Ravi A."/>
            <person name="Getino M."/>
            <person name="Pursley I."/>
            <person name="Horton D.L."/>
            <person name="Alikhan N.F."/>
            <person name="Baker D."/>
            <person name="Gharbi K."/>
            <person name="Hall N."/>
            <person name="Watson M."/>
            <person name="Adriaenssens E.M."/>
            <person name="Foster-Nyarko E."/>
            <person name="Jarju S."/>
            <person name="Secka A."/>
            <person name="Antonio M."/>
            <person name="Oren A."/>
            <person name="Chaudhuri R.R."/>
            <person name="La Ragione R."/>
            <person name="Hildebrand F."/>
            <person name="Pallen M.J."/>
        </authorList>
    </citation>
    <scope>NUCLEOTIDE SEQUENCE</scope>
    <source>
        <strain evidence="6">B1-3475</strain>
    </source>
</reference>
<evidence type="ECO:0000256" key="3">
    <source>
        <dbReference type="HAMAP-Rule" id="MF_01151"/>
    </source>
</evidence>
<dbReference type="Proteomes" id="UP000823617">
    <property type="component" value="Unassembled WGS sequence"/>
</dbReference>
<dbReference type="GO" id="GO:0042803">
    <property type="term" value="F:protein homodimerization activity"/>
    <property type="evidence" value="ECO:0007669"/>
    <property type="project" value="InterPro"/>
</dbReference>
<dbReference type="InterPro" id="IPR013805">
    <property type="entry name" value="GrpE_CC"/>
</dbReference>
<dbReference type="GO" id="GO:0005737">
    <property type="term" value="C:cytoplasm"/>
    <property type="evidence" value="ECO:0007669"/>
    <property type="project" value="UniProtKB-SubCell"/>
</dbReference>
<name>A0A9D9HKF8_9BACT</name>
<reference evidence="6" key="1">
    <citation type="submission" date="2020-10" db="EMBL/GenBank/DDBJ databases">
        <authorList>
            <person name="Gilroy R."/>
        </authorList>
    </citation>
    <scope>NUCLEOTIDE SEQUENCE</scope>
    <source>
        <strain evidence="6">B1-3475</strain>
    </source>
</reference>
<evidence type="ECO:0000256" key="5">
    <source>
        <dbReference type="SAM" id="MobiDB-lite"/>
    </source>
</evidence>
<dbReference type="InterPro" id="IPR009012">
    <property type="entry name" value="GrpE_head"/>
</dbReference>
<protein>
    <recommendedName>
        <fullName evidence="3">Protein GrpE</fullName>
    </recommendedName>
    <alternativeName>
        <fullName evidence="3">HSP-70 cofactor</fullName>
    </alternativeName>
</protein>
<evidence type="ECO:0000256" key="1">
    <source>
        <dbReference type="ARBA" id="ARBA00009054"/>
    </source>
</evidence>
<evidence type="ECO:0000313" key="7">
    <source>
        <dbReference type="Proteomes" id="UP000823617"/>
    </source>
</evidence>
<dbReference type="GO" id="GO:0000774">
    <property type="term" value="F:adenyl-nucleotide exchange factor activity"/>
    <property type="evidence" value="ECO:0007669"/>
    <property type="project" value="InterPro"/>
</dbReference>
<comment type="similarity">
    <text evidence="1 3 4">Belongs to the GrpE family.</text>
</comment>
<dbReference type="PRINTS" id="PR00773">
    <property type="entry name" value="GRPEPROTEIN"/>
</dbReference>
<keyword evidence="3" id="KW-0346">Stress response</keyword>
<dbReference type="Pfam" id="PF01025">
    <property type="entry name" value="GrpE"/>
    <property type="match status" value="1"/>
</dbReference>
<comment type="function">
    <text evidence="3">Participates actively in the response to hyperosmotic and heat shock by preventing the aggregation of stress-denatured proteins, in association with DnaK and GrpE. It is the nucleotide exchange factor for DnaK and may function as a thermosensor. Unfolded proteins bind initially to DnaJ; upon interaction with the DnaJ-bound protein, DnaK hydrolyzes its bound ATP, resulting in the formation of a stable complex. GrpE releases ADP from DnaK; ATP binding to DnaK triggers the release of the substrate protein, thus completing the reaction cycle. Several rounds of ATP-dependent interactions between DnaJ, DnaK and GrpE are required for fully efficient folding.</text>
</comment>
<accession>A0A9D9HKF8</accession>
<evidence type="ECO:0000313" key="6">
    <source>
        <dbReference type="EMBL" id="MBO8455467.1"/>
    </source>
</evidence>
<dbReference type="AlphaFoldDB" id="A0A9D9HKF8"/>
<comment type="subunit">
    <text evidence="3">Homodimer.</text>
</comment>
<dbReference type="HAMAP" id="MF_01151">
    <property type="entry name" value="GrpE"/>
    <property type="match status" value="1"/>
</dbReference>
<keyword evidence="3" id="KW-0963">Cytoplasm</keyword>
<dbReference type="GO" id="GO:0051082">
    <property type="term" value="F:unfolded protein binding"/>
    <property type="evidence" value="ECO:0007669"/>
    <property type="project" value="TreeGrafter"/>
</dbReference>
<dbReference type="PANTHER" id="PTHR21237:SF23">
    <property type="entry name" value="GRPE PROTEIN HOMOLOG, MITOCHONDRIAL"/>
    <property type="match status" value="1"/>
</dbReference>
<dbReference type="SUPFAM" id="SSF51064">
    <property type="entry name" value="Head domain of nucleotide exchange factor GrpE"/>
    <property type="match status" value="1"/>
</dbReference>
<keyword evidence="2 3" id="KW-0143">Chaperone</keyword>
<dbReference type="CDD" id="cd00446">
    <property type="entry name" value="GrpE"/>
    <property type="match status" value="1"/>
</dbReference>